<dbReference type="RefSeq" id="WP_087017595.1">
    <property type="nucleotide sequence ID" value="NZ_CP178353.1"/>
</dbReference>
<dbReference type="UniPathway" id="UPA00391"/>
<evidence type="ECO:0000256" key="5">
    <source>
        <dbReference type="PIRNR" id="PIRNR006113"/>
    </source>
</evidence>
<feature type="binding site" evidence="7">
    <location>
        <position position="29"/>
    </location>
    <ligand>
        <name>Zn(2+)</name>
        <dbReference type="ChEBI" id="CHEBI:29105"/>
    </ligand>
</feature>
<dbReference type="InterPro" id="IPR038418">
    <property type="entry name" value="6-PTP_synth/QueD_sf"/>
</dbReference>
<gene>
    <name evidence="8" type="ORF">CBW42_03000</name>
</gene>
<feature type="binding site" evidence="7">
    <location>
        <position position="14"/>
    </location>
    <ligand>
        <name>Zn(2+)</name>
        <dbReference type="ChEBI" id="CHEBI:29105"/>
    </ligand>
</feature>
<evidence type="ECO:0000313" key="8">
    <source>
        <dbReference type="EMBL" id="OUM21546.1"/>
    </source>
</evidence>
<keyword evidence="5 7" id="KW-0479">Metal-binding</keyword>
<proteinExistence type="inferred from homology"/>
<comment type="catalytic activity">
    <reaction evidence="4 5">
        <text>7,8-dihydroneopterin 3'-triphosphate + H2O = 6-carboxy-5,6,7,8-tetrahydropterin + triphosphate + acetaldehyde + 2 H(+)</text>
        <dbReference type="Rhea" id="RHEA:27966"/>
        <dbReference type="ChEBI" id="CHEBI:15343"/>
        <dbReference type="ChEBI" id="CHEBI:15377"/>
        <dbReference type="ChEBI" id="CHEBI:15378"/>
        <dbReference type="ChEBI" id="CHEBI:18036"/>
        <dbReference type="ChEBI" id="CHEBI:58462"/>
        <dbReference type="ChEBI" id="CHEBI:61032"/>
        <dbReference type="EC" id="4.1.2.50"/>
    </reaction>
</comment>
<feature type="binding site" evidence="7">
    <location>
        <position position="27"/>
    </location>
    <ligand>
        <name>Zn(2+)</name>
        <dbReference type="ChEBI" id="CHEBI:29105"/>
    </ligand>
</feature>
<keyword evidence="9" id="KW-1185">Reference proteome</keyword>
<dbReference type="EC" id="4.-.-.-" evidence="5"/>
<dbReference type="InterPro" id="IPR007115">
    <property type="entry name" value="6-PTP_synth/QueD"/>
</dbReference>
<evidence type="ECO:0000256" key="2">
    <source>
        <dbReference type="ARBA" id="ARBA00008900"/>
    </source>
</evidence>
<evidence type="ECO:0000256" key="7">
    <source>
        <dbReference type="PIRSR" id="PIRSR006113-2"/>
    </source>
</evidence>
<accession>A0A252F719</accession>
<dbReference type="GO" id="GO:0070497">
    <property type="term" value="F:6-carboxytetrahydropterin synthase activity"/>
    <property type="evidence" value="ECO:0007669"/>
    <property type="project" value="UniProtKB-EC"/>
</dbReference>
<comment type="cofactor">
    <cofactor evidence="5 7">
        <name>Zn(2+)</name>
        <dbReference type="ChEBI" id="CHEBI:29105"/>
    </cofactor>
    <text evidence="5 7">Binds 1 zinc ion per subunit.</text>
</comment>
<dbReference type="GO" id="GO:0046872">
    <property type="term" value="F:metal ion binding"/>
    <property type="evidence" value="ECO:0007669"/>
    <property type="project" value="UniProtKB-KW"/>
</dbReference>
<comment type="caution">
    <text evidence="8">The sequence shown here is derived from an EMBL/GenBank/DDBJ whole genome shotgun (WGS) entry which is preliminary data.</text>
</comment>
<keyword evidence="5" id="KW-0456">Lyase</keyword>
<dbReference type="PANTHER" id="PTHR12589">
    <property type="entry name" value="PYRUVOYL TETRAHYDROBIOPTERIN SYNTHASE"/>
    <property type="match status" value="1"/>
</dbReference>
<comment type="pathway">
    <text evidence="1 5">Purine metabolism; 7-cyano-7-deazaguanine biosynthesis.</text>
</comment>
<evidence type="ECO:0000256" key="3">
    <source>
        <dbReference type="ARBA" id="ARBA00018141"/>
    </source>
</evidence>
<comment type="similarity">
    <text evidence="2 5">Belongs to the PTPS family. QueD subfamily.</text>
</comment>
<evidence type="ECO:0000256" key="1">
    <source>
        <dbReference type="ARBA" id="ARBA00005061"/>
    </source>
</evidence>
<feature type="active site" description="Charge relay system" evidence="6">
    <location>
        <position position="129"/>
    </location>
</feature>
<evidence type="ECO:0000256" key="6">
    <source>
        <dbReference type="PIRSR" id="PIRSR006113-1"/>
    </source>
</evidence>
<dbReference type="GO" id="GO:0008616">
    <property type="term" value="P:tRNA queuosine(34) biosynthetic process"/>
    <property type="evidence" value="ECO:0007669"/>
    <property type="project" value="UniProtKB-KW"/>
</dbReference>
<organism evidence="8 9">
    <name type="scientific">Butyricicoccus porcorum</name>
    <dbReference type="NCBI Taxonomy" id="1945634"/>
    <lineage>
        <taxon>Bacteria</taxon>
        <taxon>Bacillati</taxon>
        <taxon>Bacillota</taxon>
        <taxon>Clostridia</taxon>
        <taxon>Eubacteriales</taxon>
        <taxon>Butyricicoccaceae</taxon>
        <taxon>Butyricicoccus</taxon>
    </lineage>
</organism>
<keyword evidence="5" id="KW-0671">Queuosine biosynthesis</keyword>
<feature type="active site" description="Proton acceptor" evidence="6">
    <location>
        <position position="23"/>
    </location>
</feature>
<reference evidence="8 9" key="1">
    <citation type="submission" date="2017-05" db="EMBL/GenBank/DDBJ databases">
        <title>Butyricicoccus porcorum sp. nov. a butyrate-producing bacterium from the swine intestinal tract.</title>
        <authorList>
            <person name="Trachsel J."/>
            <person name="Humphrey S."/>
            <person name="Allen H.K."/>
        </authorList>
    </citation>
    <scope>NUCLEOTIDE SEQUENCE [LARGE SCALE GENOMIC DNA]</scope>
    <source>
        <strain evidence="8">BB10</strain>
    </source>
</reference>
<dbReference type="NCBIfam" id="TIGR03367">
    <property type="entry name" value="queuosine_QueD"/>
    <property type="match status" value="1"/>
</dbReference>
<dbReference type="Pfam" id="PF01242">
    <property type="entry name" value="PTPS"/>
    <property type="match status" value="1"/>
</dbReference>
<protein>
    <recommendedName>
        <fullName evidence="3 5">6-carboxy-5,6,7,8-tetrahydropterin synthase</fullName>
        <ecNumber evidence="5">4.-.-.-</ecNumber>
    </recommendedName>
</protein>
<sequence>MFYLKAESSFDAAHFLAHYEGKCHNIHGHHWIVQLRVCGEALQDTVQERGMLVDFSQLKGDLKAIVEPMDHTLIYEAGTLRAGTRDALAEDGFSLTEIPFRPTAEHFAKYFFERASALGYHVAEATVYETPNNCASYTGEED</sequence>
<dbReference type="PANTHER" id="PTHR12589:SF8">
    <property type="entry name" value="6-CARBOXY-5,6,7,8-TETRAHYDROPTERIN SYNTHASE"/>
    <property type="match status" value="1"/>
</dbReference>
<dbReference type="SUPFAM" id="SSF55620">
    <property type="entry name" value="Tetrahydrobiopterin biosynthesis enzymes-like"/>
    <property type="match status" value="1"/>
</dbReference>
<evidence type="ECO:0000313" key="9">
    <source>
        <dbReference type="Proteomes" id="UP000194903"/>
    </source>
</evidence>
<keyword evidence="5 7" id="KW-0862">Zinc</keyword>
<evidence type="ECO:0000256" key="4">
    <source>
        <dbReference type="ARBA" id="ARBA00048807"/>
    </source>
</evidence>
<dbReference type="Proteomes" id="UP000194903">
    <property type="component" value="Unassembled WGS sequence"/>
</dbReference>
<name>A0A252F719_9FIRM</name>
<dbReference type="PIRSF" id="PIRSF006113">
    <property type="entry name" value="PTP_synth"/>
    <property type="match status" value="1"/>
</dbReference>
<dbReference type="Gene3D" id="3.30.479.10">
    <property type="entry name" value="6-pyruvoyl tetrahydropterin synthase/QueD"/>
    <property type="match status" value="1"/>
</dbReference>
<feature type="active site" description="Charge relay system" evidence="6">
    <location>
        <position position="71"/>
    </location>
</feature>
<dbReference type="AlphaFoldDB" id="A0A252F719"/>
<dbReference type="OrthoDB" id="9804698at2"/>
<dbReference type="EMBL" id="NHOC01000002">
    <property type="protein sequence ID" value="OUM21546.1"/>
    <property type="molecule type" value="Genomic_DNA"/>
</dbReference>